<dbReference type="EMBL" id="CM041001">
    <property type="protein sequence ID" value="MCJ8748551.1"/>
    <property type="molecule type" value="Genomic_DNA"/>
</dbReference>
<dbReference type="Proteomes" id="UP000830395">
    <property type="component" value="Chromosome 27"/>
</dbReference>
<evidence type="ECO:0000313" key="2">
    <source>
        <dbReference type="Proteomes" id="UP000830395"/>
    </source>
</evidence>
<organism evidence="1 2">
    <name type="scientific">Pangasius djambal</name>
    <dbReference type="NCBI Taxonomy" id="1691987"/>
    <lineage>
        <taxon>Eukaryota</taxon>
        <taxon>Metazoa</taxon>
        <taxon>Chordata</taxon>
        <taxon>Craniata</taxon>
        <taxon>Vertebrata</taxon>
        <taxon>Euteleostomi</taxon>
        <taxon>Actinopterygii</taxon>
        <taxon>Neopterygii</taxon>
        <taxon>Teleostei</taxon>
        <taxon>Ostariophysi</taxon>
        <taxon>Siluriformes</taxon>
        <taxon>Pangasiidae</taxon>
        <taxon>Pangasius</taxon>
    </lineage>
</organism>
<comment type="caution">
    <text evidence="1">The sequence shown here is derived from an EMBL/GenBank/DDBJ whole genome shotgun (WGS) entry which is preliminary data.</text>
</comment>
<evidence type="ECO:0000313" key="1">
    <source>
        <dbReference type="EMBL" id="MCJ8748551.1"/>
    </source>
</evidence>
<protein>
    <submittedName>
        <fullName evidence="1">Uncharacterized protein</fullName>
    </submittedName>
</protein>
<keyword evidence="2" id="KW-1185">Reference proteome</keyword>
<reference evidence="1" key="1">
    <citation type="submission" date="2020-02" db="EMBL/GenBank/DDBJ databases">
        <title>Genome sequencing of the panga catfish, Pangasius djambal.</title>
        <authorList>
            <person name="Wen M."/>
            <person name="Zahm M."/>
            <person name="Roques C."/>
            <person name="Cabau C."/>
            <person name="Klopp C."/>
            <person name="Donnadieu C."/>
            <person name="Jouanno E."/>
            <person name="Avarre J.-C."/>
            <person name="Campet M."/>
            <person name="Ha T."/>
            <person name="Dugue R."/>
            <person name="Lampietro C."/>
            <person name="Louis A."/>
            <person name="Herpin A."/>
            <person name="Echchiki A."/>
            <person name="Berthelot C."/>
            <person name="Parey E."/>
            <person name="Roest-Crollius H."/>
            <person name="Braasch I."/>
            <person name="Postlethwait J.H."/>
            <person name="Bobe J."/>
            <person name="Montfort J."/>
            <person name="Bouchez O."/>
            <person name="Begum T."/>
            <person name="Schartl M."/>
            <person name="Gustiano R."/>
            <person name="Guiguen Y."/>
        </authorList>
    </citation>
    <scope>NUCLEOTIDE SEQUENCE</scope>
    <source>
        <strain evidence="1">Pdj_M5554</strain>
    </source>
</reference>
<sequence>MALRMCESFLCRTLRFSKVLSMETAPLRLRTAHRGCAVRNAAFRFVPACSVTTEVFLDRLLKERTLGSAENPAGSLAHAAVPPDRVEHFSLMLKDPDQPEDPKVLRVAIIGAPNAGKSTLTNQLLGKKLFATSQKVHTTRSRALGVITEDNTQIILLDTPGLTTPSKAKRHQLEKTFLVDPLKSLQQADLVVVLVDVSEKWTRGRLDFEVLKCLALNAHIPAVLVLNKVDLLKSKPLLLDMTAELTEGIVNGKRLKVRSLVKPLKKETQEKQMEKTPGVQNGEEQLPNPDNQLLRGLSREQLRALKSRKGWPHFKDVFMMCATDGEDVQTLKSYLMVQARPGPWQYHSAVLTDQSPEDICTNTIREKLLEYLPQEVPYTVTQRIELWRETANGNLDISVKLHVKKDSHMKMVIGPGGQLIARIAREAGLDLMNAFMCEVRLKISATLKN</sequence>
<gene>
    <name evidence="1" type="ORF">PDJAM_G00166110</name>
</gene>
<accession>A0ACC5ZKH5</accession>
<name>A0ACC5ZKH5_9TELE</name>
<proteinExistence type="predicted"/>